<comment type="caution">
    <text evidence="2">The sequence shown here is derived from an EMBL/GenBank/DDBJ whole genome shotgun (WGS) entry which is preliminary data.</text>
</comment>
<dbReference type="InterPro" id="IPR000182">
    <property type="entry name" value="GNAT_dom"/>
</dbReference>
<keyword evidence="2" id="KW-0808">Transferase</keyword>
<dbReference type="GO" id="GO:0016747">
    <property type="term" value="F:acyltransferase activity, transferring groups other than amino-acyl groups"/>
    <property type="evidence" value="ECO:0007669"/>
    <property type="project" value="InterPro"/>
</dbReference>
<dbReference type="PROSITE" id="PS51186">
    <property type="entry name" value="GNAT"/>
    <property type="match status" value="1"/>
</dbReference>
<dbReference type="InterPro" id="IPR016181">
    <property type="entry name" value="Acyl_CoA_acyltransferase"/>
</dbReference>
<dbReference type="SUPFAM" id="SSF55729">
    <property type="entry name" value="Acyl-CoA N-acyltransferases (Nat)"/>
    <property type="match status" value="1"/>
</dbReference>
<evidence type="ECO:0000313" key="3">
    <source>
        <dbReference type="Proteomes" id="UP000295706"/>
    </source>
</evidence>
<feature type="domain" description="N-acetyltransferase" evidence="1">
    <location>
        <begin position="8"/>
        <end position="152"/>
    </location>
</feature>
<evidence type="ECO:0000259" key="1">
    <source>
        <dbReference type="PROSITE" id="PS51186"/>
    </source>
</evidence>
<dbReference type="EMBL" id="SMJU01000015">
    <property type="protein sequence ID" value="TDB61107.1"/>
    <property type="molecule type" value="Genomic_DNA"/>
</dbReference>
<sequence length="152" mass="17283">MQSTWLLKSFAELTTNELYGLLQLRSEVFVVEQNCPFLDMDDKDQACYHLMGYVPALGPGIQAYTRLVPPGISFPFPSIGRVVTSPQARRTGLGRMLMSRSLEECERLFGSQPIQIGAQLYLRTFYESFGFVQSGDMYLEDGIEHIEMIRPM</sequence>
<gene>
    <name evidence="2" type="ORF">EZE20_19760</name>
</gene>
<dbReference type="Proteomes" id="UP000295706">
    <property type="component" value="Unassembled WGS sequence"/>
</dbReference>
<dbReference type="OrthoDB" id="9796171at2"/>
<dbReference type="Pfam" id="PF13673">
    <property type="entry name" value="Acetyltransf_10"/>
    <property type="match status" value="1"/>
</dbReference>
<evidence type="ECO:0000313" key="2">
    <source>
        <dbReference type="EMBL" id="TDB61107.1"/>
    </source>
</evidence>
<dbReference type="Gene3D" id="3.40.630.30">
    <property type="match status" value="1"/>
</dbReference>
<protein>
    <submittedName>
        <fullName evidence="2">GNAT family N-acetyltransferase</fullName>
    </submittedName>
</protein>
<reference evidence="2 3" key="1">
    <citation type="submission" date="2019-02" db="EMBL/GenBank/DDBJ databases">
        <title>Arundinibacter roseus gen. nov., sp. nov., a new member of the family Cytophagaceae.</title>
        <authorList>
            <person name="Szuroczki S."/>
            <person name="Khayer B."/>
            <person name="Sproer C."/>
            <person name="Toumi M."/>
            <person name="Szabo A."/>
            <person name="Felfoldi T."/>
            <person name="Schumann P."/>
            <person name="Toth E."/>
        </authorList>
    </citation>
    <scope>NUCLEOTIDE SEQUENCE [LARGE SCALE GENOMIC DNA]</scope>
    <source>
        <strain evidence="2 3">DMA-k-7a</strain>
    </source>
</reference>
<keyword evidence="3" id="KW-1185">Reference proteome</keyword>
<dbReference type="AlphaFoldDB" id="A0A4R4K1E7"/>
<dbReference type="RefSeq" id="WP_132120954.1">
    <property type="nucleotide sequence ID" value="NZ_SMJU01000015.1"/>
</dbReference>
<organism evidence="2 3">
    <name type="scientific">Arundinibacter roseus</name>
    <dbReference type="NCBI Taxonomy" id="2070510"/>
    <lineage>
        <taxon>Bacteria</taxon>
        <taxon>Pseudomonadati</taxon>
        <taxon>Bacteroidota</taxon>
        <taxon>Cytophagia</taxon>
        <taxon>Cytophagales</taxon>
        <taxon>Spirosomataceae</taxon>
        <taxon>Arundinibacter</taxon>
    </lineage>
</organism>
<proteinExistence type="predicted"/>
<accession>A0A4R4K1E7</accession>
<dbReference type="CDD" id="cd04301">
    <property type="entry name" value="NAT_SF"/>
    <property type="match status" value="1"/>
</dbReference>
<name>A0A4R4K1E7_9BACT</name>